<dbReference type="Proteomes" id="UP000310158">
    <property type="component" value="Unassembled WGS sequence"/>
</dbReference>
<evidence type="ECO:0000313" key="11">
    <source>
        <dbReference type="EMBL" id="THH17085.1"/>
    </source>
</evidence>
<dbReference type="InterPro" id="IPR001375">
    <property type="entry name" value="Peptidase_S9_cat"/>
</dbReference>
<name>A0A4S4LXG2_9AGAM</name>
<dbReference type="EMBL" id="SGPL01000126">
    <property type="protein sequence ID" value="THH17085.1"/>
    <property type="molecule type" value="Genomic_DNA"/>
</dbReference>
<comment type="subunit">
    <text evidence="4">Homotetramer.</text>
</comment>
<dbReference type="Pfam" id="PF19283">
    <property type="entry name" value="APEH_N"/>
    <property type="match status" value="1"/>
</dbReference>
<protein>
    <recommendedName>
        <fullName evidence="5">acylaminoacyl-peptidase</fullName>
        <ecNumber evidence="5">3.4.19.1</ecNumber>
    </recommendedName>
    <alternativeName>
        <fullName evidence="8">Dipeptidyl-peptidase V</fullName>
    </alternativeName>
</protein>
<keyword evidence="12" id="KW-1185">Reference proteome</keyword>
<accession>A0A4S4LXG2</accession>
<dbReference type="GO" id="GO:0006508">
    <property type="term" value="P:proteolysis"/>
    <property type="evidence" value="ECO:0007669"/>
    <property type="project" value="InterPro"/>
</dbReference>
<evidence type="ECO:0000256" key="5">
    <source>
        <dbReference type="ARBA" id="ARBA00012917"/>
    </source>
</evidence>
<feature type="domain" description="Peptidase S9 prolyl oligopeptidase catalytic" evidence="9">
    <location>
        <begin position="535"/>
        <end position="748"/>
    </location>
</feature>
<dbReference type="PANTHER" id="PTHR42776">
    <property type="entry name" value="SERINE PEPTIDASE S9 FAMILY MEMBER"/>
    <property type="match status" value="1"/>
</dbReference>
<dbReference type="EC" id="3.4.19.1" evidence="5"/>
<organism evidence="11 12">
    <name type="scientific">Bondarzewia mesenterica</name>
    <dbReference type="NCBI Taxonomy" id="1095465"/>
    <lineage>
        <taxon>Eukaryota</taxon>
        <taxon>Fungi</taxon>
        <taxon>Dikarya</taxon>
        <taxon>Basidiomycota</taxon>
        <taxon>Agaricomycotina</taxon>
        <taxon>Agaricomycetes</taxon>
        <taxon>Russulales</taxon>
        <taxon>Bondarzewiaceae</taxon>
        <taxon>Bondarzewia</taxon>
    </lineage>
</organism>
<comment type="catalytic activity">
    <reaction evidence="1">
        <text>Cleavage of an N-acetyl or N-formyl amino acid from the N-terminus of a polypeptide.</text>
        <dbReference type="EC" id="3.4.19.1"/>
    </reaction>
</comment>
<proteinExistence type="inferred from homology"/>
<dbReference type="PANTHER" id="PTHR42776:SF4">
    <property type="entry name" value="ACYLAMINO-ACID-RELEASING ENZYME"/>
    <property type="match status" value="1"/>
</dbReference>
<dbReference type="GO" id="GO:0004252">
    <property type="term" value="F:serine-type endopeptidase activity"/>
    <property type="evidence" value="ECO:0007669"/>
    <property type="project" value="TreeGrafter"/>
</dbReference>
<dbReference type="OrthoDB" id="43744at2759"/>
<comment type="subcellular location">
    <subcellularLocation>
        <location evidence="2">Cytoplasm</location>
    </subcellularLocation>
</comment>
<dbReference type="GO" id="GO:0005737">
    <property type="term" value="C:cytoplasm"/>
    <property type="evidence" value="ECO:0007669"/>
    <property type="project" value="UniProtKB-SubCell"/>
</dbReference>
<dbReference type="AlphaFoldDB" id="A0A4S4LXG2"/>
<evidence type="ECO:0000256" key="8">
    <source>
        <dbReference type="ARBA" id="ARBA00032829"/>
    </source>
</evidence>
<evidence type="ECO:0000259" key="9">
    <source>
        <dbReference type="Pfam" id="PF00326"/>
    </source>
</evidence>
<dbReference type="SUPFAM" id="SSF53474">
    <property type="entry name" value="alpha/beta-Hydrolases"/>
    <property type="match status" value="1"/>
</dbReference>
<feature type="domain" description="Acylamino-acid-releasing enzyme N-terminal" evidence="10">
    <location>
        <begin position="40"/>
        <end position="475"/>
    </location>
</feature>
<dbReference type="Pfam" id="PF00326">
    <property type="entry name" value="Peptidase_S9"/>
    <property type="match status" value="1"/>
</dbReference>
<evidence type="ECO:0000256" key="6">
    <source>
        <dbReference type="ARBA" id="ARBA00022490"/>
    </source>
</evidence>
<keyword evidence="6" id="KW-0963">Cytoplasm</keyword>
<evidence type="ECO:0000256" key="1">
    <source>
        <dbReference type="ARBA" id="ARBA00000721"/>
    </source>
</evidence>
<sequence>MSMGPHSFGDASGSYVELAGIPVYTAAQFLTENVVSVTSSTKDHTRNVKRFSSKTIFIQPKLEPKPGLDTLASLPQDVSPDVQASIISPSGKLTAILRETSNGSNGAKNRYVEIWARDKLEASTDVSKLHGPFYTDDYFSSLSFSPSETTLVYTAEANAPELADPDPFARFRYLPDFGESLTGRKRPTLNVFQWQPRSAGSEMGNLKGNGRSTVKPLVFREAIPTQVAFGQAVFAADDRIIATGYELTEDGHRLGVKGCLNRPAGIWELILEPSSLGLSEDNDGFSNITASSATRISHPGRSSRSPRVYRDAALDRVTVFWLSNELGGPHAACSSLHSFDMKTRQSTLLLDTVFEAKAQNFGDEFYGLYTDYGLPKCPFIRLGEDPRTYIVAHTAEGSRTTVVLIDAERPRGVTHLSPAKTPEESLRSWTVLGTDGERKVLCSRSSPTVPNELVIGEVANKVDGLWIAWDVIDQPQIPESVGEALDSLKASIVPIPDRFPTETILIQPPVSQDRVKQPLVTFIHGGPHGNSFTSFNPSIVAMVLQGYTLSLPNYTGSLGFGETYVRKLVGQCGTLDVQDVMGSVHHLIKLGVAEEGPRKQFVWGGSHGGFLGAHVIGQYPDTFSAAVLRNPVISCSQPAETDIPDWYYWEFGIPFTSRTSITPDLYDKLYRMSPIAHVDEVKAPVLLLIGKDDRRVAPTQGRSYYHALKGRGKKVDMLEFPGEGHPLEGVEAARVSWEAAADWFGRAVAQAL</sequence>
<comment type="similarity">
    <text evidence="3">Belongs to the peptidase S9C family.</text>
</comment>
<reference evidence="11 12" key="1">
    <citation type="submission" date="2019-02" db="EMBL/GenBank/DDBJ databases">
        <title>Genome sequencing of the rare red list fungi Bondarzewia mesenterica.</title>
        <authorList>
            <person name="Buettner E."/>
            <person name="Kellner H."/>
        </authorList>
    </citation>
    <scope>NUCLEOTIDE SEQUENCE [LARGE SCALE GENOMIC DNA]</scope>
    <source>
        <strain evidence="11 12">DSM 108281</strain>
    </source>
</reference>
<keyword evidence="7" id="KW-0378">Hydrolase</keyword>
<evidence type="ECO:0000256" key="7">
    <source>
        <dbReference type="ARBA" id="ARBA00022801"/>
    </source>
</evidence>
<evidence type="ECO:0000256" key="4">
    <source>
        <dbReference type="ARBA" id="ARBA00011881"/>
    </source>
</evidence>
<evidence type="ECO:0000256" key="2">
    <source>
        <dbReference type="ARBA" id="ARBA00004496"/>
    </source>
</evidence>
<evidence type="ECO:0000313" key="12">
    <source>
        <dbReference type="Proteomes" id="UP000310158"/>
    </source>
</evidence>
<evidence type="ECO:0000259" key="10">
    <source>
        <dbReference type="Pfam" id="PF19283"/>
    </source>
</evidence>
<dbReference type="InterPro" id="IPR029058">
    <property type="entry name" value="AB_hydrolase_fold"/>
</dbReference>
<evidence type="ECO:0000256" key="3">
    <source>
        <dbReference type="ARBA" id="ARBA00010040"/>
    </source>
</evidence>
<dbReference type="Gene3D" id="3.40.50.1820">
    <property type="entry name" value="alpha/beta hydrolase"/>
    <property type="match status" value="1"/>
</dbReference>
<dbReference type="InterPro" id="IPR045550">
    <property type="entry name" value="AARE_N"/>
</dbReference>
<gene>
    <name evidence="11" type="ORF">EW146_g3664</name>
</gene>
<comment type="caution">
    <text evidence="11">The sequence shown here is derived from an EMBL/GenBank/DDBJ whole genome shotgun (WGS) entry which is preliminary data.</text>
</comment>
<dbReference type="GO" id="GO:0008242">
    <property type="term" value="F:omega peptidase activity"/>
    <property type="evidence" value="ECO:0007669"/>
    <property type="project" value="UniProtKB-EC"/>
</dbReference>